<feature type="domain" description="Zn(2)-C6 fungal-type" evidence="7">
    <location>
        <begin position="25"/>
        <end position="55"/>
    </location>
</feature>
<keyword evidence="4" id="KW-0804">Transcription</keyword>
<proteinExistence type="predicted"/>
<keyword evidence="5" id="KW-0539">Nucleus</keyword>
<dbReference type="Pfam" id="PF04082">
    <property type="entry name" value="Fungal_trans"/>
    <property type="match status" value="1"/>
</dbReference>
<dbReference type="GO" id="GO:0045944">
    <property type="term" value="P:positive regulation of transcription by RNA polymerase II"/>
    <property type="evidence" value="ECO:0007669"/>
    <property type="project" value="EnsemblFungi"/>
</dbReference>
<dbReference type="GO" id="GO:0000981">
    <property type="term" value="F:DNA-binding transcription factor activity, RNA polymerase II-specific"/>
    <property type="evidence" value="ECO:0007669"/>
    <property type="project" value="InterPro"/>
</dbReference>
<dbReference type="Proteomes" id="UP000016088">
    <property type="component" value="Unassembled WGS sequence"/>
</dbReference>
<evidence type="ECO:0000313" key="8">
    <source>
        <dbReference type="EMBL" id="EPX75151.1"/>
    </source>
</evidence>
<dbReference type="GeneID" id="25033359"/>
<evidence type="ECO:0000313" key="9">
    <source>
        <dbReference type="Proteomes" id="UP000016088"/>
    </source>
</evidence>
<dbReference type="GO" id="GO:0003677">
    <property type="term" value="F:DNA binding"/>
    <property type="evidence" value="ECO:0007669"/>
    <property type="project" value="InterPro"/>
</dbReference>
<dbReference type="SMART" id="SM00906">
    <property type="entry name" value="Fungal_trans"/>
    <property type="match status" value="1"/>
</dbReference>
<dbReference type="RefSeq" id="XP_013017597.1">
    <property type="nucleotide sequence ID" value="XM_013162143.1"/>
</dbReference>
<dbReference type="PROSITE" id="PS00463">
    <property type="entry name" value="ZN2_CY6_FUNGAL_1"/>
    <property type="match status" value="1"/>
</dbReference>
<dbReference type="eggNOG" id="ENOG502QZJZ">
    <property type="taxonomic scope" value="Eukaryota"/>
</dbReference>
<dbReference type="InterPro" id="IPR036864">
    <property type="entry name" value="Zn2-C6_fun-type_DNA-bd_sf"/>
</dbReference>
<dbReference type="EMBL" id="KE503206">
    <property type="protein sequence ID" value="EPX75151.1"/>
    <property type="molecule type" value="Genomic_DNA"/>
</dbReference>
<evidence type="ECO:0000256" key="6">
    <source>
        <dbReference type="SAM" id="MobiDB-lite"/>
    </source>
</evidence>
<dbReference type="AlphaFoldDB" id="S9Q1J9"/>
<keyword evidence="2" id="KW-0862">Zinc</keyword>
<dbReference type="HOGENOM" id="CLU_369248_0_0_1"/>
<dbReference type="SMART" id="SM00066">
    <property type="entry name" value="GAL4"/>
    <property type="match status" value="1"/>
</dbReference>
<protein>
    <submittedName>
        <fullName evidence="8">Transcription factor</fullName>
    </submittedName>
</protein>
<dbReference type="InterPro" id="IPR050987">
    <property type="entry name" value="AtrR-like"/>
</dbReference>
<dbReference type="SUPFAM" id="SSF57701">
    <property type="entry name" value="Zn2/Cys6 DNA-binding domain"/>
    <property type="match status" value="1"/>
</dbReference>
<accession>S9Q1J9</accession>
<dbReference type="CDD" id="cd00067">
    <property type="entry name" value="GAL4"/>
    <property type="match status" value="1"/>
</dbReference>
<dbReference type="PROSITE" id="PS50048">
    <property type="entry name" value="ZN2_CY6_FUNGAL_2"/>
    <property type="match status" value="1"/>
</dbReference>
<dbReference type="Pfam" id="PF00172">
    <property type="entry name" value="Zn_clus"/>
    <property type="match status" value="1"/>
</dbReference>
<dbReference type="OMA" id="ECTHNIP"/>
<reference evidence="8 9" key="1">
    <citation type="journal article" date="2011" name="Science">
        <title>Comparative functional genomics of the fission yeasts.</title>
        <authorList>
            <person name="Rhind N."/>
            <person name="Chen Z."/>
            <person name="Yassour M."/>
            <person name="Thompson D.A."/>
            <person name="Haas B.J."/>
            <person name="Habib N."/>
            <person name="Wapinski I."/>
            <person name="Roy S."/>
            <person name="Lin M.F."/>
            <person name="Heiman D.I."/>
            <person name="Young S.K."/>
            <person name="Furuya K."/>
            <person name="Guo Y."/>
            <person name="Pidoux A."/>
            <person name="Chen H.M."/>
            <person name="Robbertse B."/>
            <person name="Goldberg J.M."/>
            <person name="Aoki K."/>
            <person name="Bayne E.H."/>
            <person name="Berlin A.M."/>
            <person name="Desjardins C.A."/>
            <person name="Dobbs E."/>
            <person name="Dukaj L."/>
            <person name="Fan L."/>
            <person name="FitzGerald M.G."/>
            <person name="French C."/>
            <person name="Gujja S."/>
            <person name="Hansen K."/>
            <person name="Keifenheim D."/>
            <person name="Levin J.Z."/>
            <person name="Mosher R.A."/>
            <person name="Mueller C.A."/>
            <person name="Pfiffner J."/>
            <person name="Priest M."/>
            <person name="Russ C."/>
            <person name="Smialowska A."/>
            <person name="Swoboda P."/>
            <person name="Sykes S.M."/>
            <person name="Vaughn M."/>
            <person name="Vengrova S."/>
            <person name="Yoder R."/>
            <person name="Zeng Q."/>
            <person name="Allshire R."/>
            <person name="Baulcombe D."/>
            <person name="Birren B.W."/>
            <person name="Brown W."/>
            <person name="Ekwall K."/>
            <person name="Kellis M."/>
            <person name="Leatherwood J."/>
            <person name="Levin H."/>
            <person name="Margalit H."/>
            <person name="Martienssen R."/>
            <person name="Nieduszynski C.A."/>
            <person name="Spatafora J.W."/>
            <person name="Friedman N."/>
            <person name="Dalgaard J.Z."/>
            <person name="Baumann P."/>
            <person name="Niki H."/>
            <person name="Regev A."/>
            <person name="Nusbaum C."/>
        </authorList>
    </citation>
    <scope>NUCLEOTIDE SEQUENCE [LARGE SCALE GENOMIC DNA]</scope>
    <source>
        <strain evidence="9">yFS286</strain>
    </source>
</reference>
<evidence type="ECO:0000256" key="1">
    <source>
        <dbReference type="ARBA" id="ARBA00022723"/>
    </source>
</evidence>
<feature type="compositionally biased region" description="Basic and acidic residues" evidence="6">
    <location>
        <begin position="99"/>
        <end position="116"/>
    </location>
</feature>
<dbReference type="PANTHER" id="PTHR46910">
    <property type="entry name" value="TRANSCRIPTION FACTOR PDR1"/>
    <property type="match status" value="1"/>
</dbReference>
<keyword evidence="1" id="KW-0479">Metal-binding</keyword>
<evidence type="ECO:0000256" key="4">
    <source>
        <dbReference type="ARBA" id="ARBA00023163"/>
    </source>
</evidence>
<dbReference type="VEuPathDB" id="FungiDB:SOCG_04397"/>
<dbReference type="CDD" id="cd12148">
    <property type="entry name" value="fungal_TF_MHR"/>
    <property type="match status" value="1"/>
</dbReference>
<dbReference type="GO" id="GO:0006351">
    <property type="term" value="P:DNA-templated transcription"/>
    <property type="evidence" value="ECO:0007669"/>
    <property type="project" value="InterPro"/>
</dbReference>
<sequence length="754" mass="84963">MKSTPPEGEVSQTNENKNKKRINRACDLCRKRKIRCDGKQPACSNCLNHNMSCVYTARPKRKTGQKQIYIKSLVSRLEQMESTLRSVVPNFSPQNDTFSHLEGDVEEADKSLKEESSSDESVSDDMAFINEKMGTLITTPVGSQKYIGASSSLSILQHATKYASGIASDKALENLLLAKSSCLDEQPEDPFEAIRSELPPPEVAQTYVDTYFKTFNTELPVLTRKDFEKKFGPAVWYRHHDGSMDVTKFALYTTVLCLGCIASGEDEWHLIRAKALYMNVIDVKMKVNQNMSFDTLLVTFLSSIYFSAICQPNYAWLSLGVVIRMAQTLGLHRNSSMWSINKEDAEEKARVFWLIYIMDRVFSFTSGKPMAFQDEDIDQIVPFYSIYHFSSIECKQDDELSKFNFLECIVKLMQIYGYALRQLYSVAGMKSTTNELKEKIRALDLQLHEWTTTIPEGIQPYDPFSKFRVTHMLACGYNSALIHIHRHSLTKNFQLSCSHRGLNHTVDSQALCIQGARAITHLFSASLHGHEFSLKVIMYHAFTASLILFIGVLKRPLASSCKDDINCIIAVKGCFVACARRLVLHFQSSIVLNALDSMVSIAELAVQKANQMARSLSTPFDVGADVAQPTMPSFPYRESVQSQVPFTPLSSEAEGKSVEALLSENNLFFNNEYLNSLNSSFLEMQQSKVNSLDGNTSYDDFRGNDLVAGVSPILDQTMSMYPFNDELHLDFANSSVYNPDIFEDINTEPPLFNN</sequence>
<dbReference type="GO" id="GO:0008270">
    <property type="term" value="F:zinc ion binding"/>
    <property type="evidence" value="ECO:0007669"/>
    <property type="project" value="InterPro"/>
</dbReference>
<dbReference type="InterPro" id="IPR001138">
    <property type="entry name" value="Zn2Cys6_DnaBD"/>
</dbReference>
<organism evidence="8 9">
    <name type="scientific">Schizosaccharomyces octosporus (strain yFS286)</name>
    <name type="common">Fission yeast</name>
    <name type="synonym">Octosporomyces octosporus</name>
    <dbReference type="NCBI Taxonomy" id="483514"/>
    <lineage>
        <taxon>Eukaryota</taxon>
        <taxon>Fungi</taxon>
        <taxon>Dikarya</taxon>
        <taxon>Ascomycota</taxon>
        <taxon>Taphrinomycotina</taxon>
        <taxon>Schizosaccharomycetes</taxon>
        <taxon>Schizosaccharomycetales</taxon>
        <taxon>Schizosaccharomycetaceae</taxon>
        <taxon>Schizosaccharomyces</taxon>
    </lineage>
</organism>
<dbReference type="InterPro" id="IPR007219">
    <property type="entry name" value="XnlR_reg_dom"/>
</dbReference>
<evidence type="ECO:0000256" key="2">
    <source>
        <dbReference type="ARBA" id="ARBA00022833"/>
    </source>
</evidence>
<feature type="region of interest" description="Disordered" evidence="6">
    <location>
        <begin position="95"/>
        <end position="122"/>
    </location>
</feature>
<evidence type="ECO:0000256" key="3">
    <source>
        <dbReference type="ARBA" id="ARBA00023015"/>
    </source>
</evidence>
<keyword evidence="3" id="KW-0805">Transcription regulation</keyword>
<dbReference type="PANTHER" id="PTHR46910:SF36">
    <property type="entry name" value="TRANSCRIPTION FACTOR"/>
    <property type="match status" value="1"/>
</dbReference>
<evidence type="ECO:0000256" key="5">
    <source>
        <dbReference type="ARBA" id="ARBA00023242"/>
    </source>
</evidence>
<name>S9Q1J9_SCHOY</name>
<dbReference type="OrthoDB" id="2123952at2759"/>
<dbReference type="Gene3D" id="4.10.240.10">
    <property type="entry name" value="Zn(2)-C6 fungal-type DNA-binding domain"/>
    <property type="match status" value="1"/>
</dbReference>
<keyword evidence="9" id="KW-1185">Reference proteome</keyword>
<evidence type="ECO:0000259" key="7">
    <source>
        <dbReference type="PROSITE" id="PS50048"/>
    </source>
</evidence>
<gene>
    <name evidence="8" type="ORF">SOCG_04397</name>
</gene>